<feature type="domain" description="PilZ" evidence="1">
    <location>
        <begin position="37"/>
        <end position="118"/>
    </location>
</feature>
<accession>A0A7W0HKY8</accession>
<dbReference type="AlphaFoldDB" id="A0A7W0HKY8"/>
<dbReference type="EMBL" id="JACDUS010000005">
    <property type="protein sequence ID" value="MBA2881764.1"/>
    <property type="molecule type" value="Genomic_DNA"/>
</dbReference>
<keyword evidence="3" id="KW-1185">Reference proteome</keyword>
<evidence type="ECO:0000259" key="1">
    <source>
        <dbReference type="Pfam" id="PF07238"/>
    </source>
</evidence>
<dbReference type="InterPro" id="IPR009875">
    <property type="entry name" value="PilZ_domain"/>
</dbReference>
<proteinExistence type="predicted"/>
<gene>
    <name evidence="2" type="ORF">HNR65_002095</name>
</gene>
<evidence type="ECO:0000313" key="3">
    <source>
        <dbReference type="Proteomes" id="UP000525298"/>
    </source>
</evidence>
<dbReference type="Proteomes" id="UP000525298">
    <property type="component" value="Unassembled WGS sequence"/>
</dbReference>
<dbReference type="GO" id="GO:0035438">
    <property type="term" value="F:cyclic-di-GMP binding"/>
    <property type="evidence" value="ECO:0007669"/>
    <property type="project" value="InterPro"/>
</dbReference>
<comment type="caution">
    <text evidence="2">The sequence shown here is derived from an EMBL/GenBank/DDBJ whole genome shotgun (WGS) entry which is preliminary data.</text>
</comment>
<dbReference type="Gene3D" id="2.40.10.220">
    <property type="entry name" value="predicted glycosyltransferase like domains"/>
    <property type="match status" value="1"/>
</dbReference>
<organism evidence="2 3">
    <name type="scientific">Desulfosalsimonas propionicica</name>
    <dbReference type="NCBI Taxonomy" id="332175"/>
    <lineage>
        <taxon>Bacteria</taxon>
        <taxon>Pseudomonadati</taxon>
        <taxon>Thermodesulfobacteriota</taxon>
        <taxon>Desulfobacteria</taxon>
        <taxon>Desulfobacterales</taxon>
        <taxon>Desulfosalsimonadaceae</taxon>
        <taxon>Desulfosalsimonas</taxon>
    </lineage>
</organism>
<protein>
    <recommendedName>
        <fullName evidence="1">PilZ domain-containing protein</fullName>
    </recommendedName>
</protein>
<dbReference type="RefSeq" id="WP_181551419.1">
    <property type="nucleotide sequence ID" value="NZ_JACDUS010000005.1"/>
</dbReference>
<evidence type="ECO:0000313" key="2">
    <source>
        <dbReference type="EMBL" id="MBA2881764.1"/>
    </source>
</evidence>
<name>A0A7W0HKY8_9BACT</name>
<reference evidence="2 3" key="1">
    <citation type="submission" date="2020-07" db="EMBL/GenBank/DDBJ databases">
        <title>Genomic Encyclopedia of Type Strains, Phase IV (KMG-IV): sequencing the most valuable type-strain genomes for metagenomic binning, comparative biology and taxonomic classification.</title>
        <authorList>
            <person name="Goeker M."/>
        </authorList>
    </citation>
    <scope>NUCLEOTIDE SEQUENCE [LARGE SCALE GENOMIC DNA]</scope>
    <source>
        <strain evidence="2 3">DSM 17721</strain>
    </source>
</reference>
<sequence length="156" mass="17275">MLDSLKTRLRGLVRRILPGTRPKQLPSQVPAPDTSFDKRSFDRYKITFPVRISGKDSQNRPFKEITRLQDVSGSGALFLSGFPDRYHVGQDIDVAIMLDAAEDVQACIRNQASVVRINCPEACGAKPDAGLQGIAVCFHHAFDFQRMAPEESGCPE</sequence>
<dbReference type="Pfam" id="PF07238">
    <property type="entry name" value="PilZ"/>
    <property type="match status" value="1"/>
</dbReference>